<evidence type="ECO:0000313" key="2">
    <source>
        <dbReference type="EMBL" id="GIX63750.1"/>
    </source>
</evidence>
<feature type="signal peptide" evidence="1">
    <location>
        <begin position="1"/>
        <end position="21"/>
    </location>
</feature>
<proteinExistence type="predicted"/>
<evidence type="ECO:0000256" key="1">
    <source>
        <dbReference type="SAM" id="SignalP"/>
    </source>
</evidence>
<protein>
    <submittedName>
        <fullName evidence="2">Diguanylate cyclase</fullName>
    </submittedName>
</protein>
<comment type="caution">
    <text evidence="2">The sequence shown here is derived from an EMBL/GenBank/DDBJ whole genome shotgun (WGS) entry which is preliminary data.</text>
</comment>
<dbReference type="GeneID" id="94195231"/>
<reference evidence="2 3" key="1">
    <citation type="submission" date="2021-06" db="EMBL/GenBank/DDBJ databases">
        <title>Genome sequence of Babesia caballi.</title>
        <authorList>
            <person name="Yamagishi J."/>
            <person name="Kidaka T."/>
            <person name="Ochi A."/>
        </authorList>
    </citation>
    <scope>NUCLEOTIDE SEQUENCE [LARGE SCALE GENOMIC DNA]</scope>
    <source>
        <strain evidence="2">USDA-D6B2</strain>
    </source>
</reference>
<dbReference type="Proteomes" id="UP001497744">
    <property type="component" value="Unassembled WGS sequence"/>
</dbReference>
<feature type="chain" id="PRO_5043585048" evidence="1">
    <location>
        <begin position="22"/>
        <end position="432"/>
    </location>
</feature>
<name>A0AAV4LVX1_BABCB</name>
<dbReference type="RefSeq" id="XP_067715819.1">
    <property type="nucleotide sequence ID" value="XM_067859718.1"/>
</dbReference>
<keyword evidence="3" id="KW-1185">Reference proteome</keyword>
<sequence>MDDNAVLGGLAALLLLHLAHDGGDEGVPVVQTNLEGLLVVDVGDFDQSLEQEDQGLTVVGVALDDALAEVLQEVGAANAELGVEGLPEKPHAGRNVLGVVVVHRSQGEHGHLGHELRPHGGHPRREGLHLLGGEREAGDLSQTLGALDSVNHRVPEVVEQKVDENDAERSPDSLGVADGAVQHKEADVKNLPEVRGHARGQPLHGAALHMVLAKVKQLLAEHVEQPHVVLAEALRHLRGAADLGDEALPAVRPLALHDLNQRLVQLGQEVALAVARLIVHAYVDHQLRNVAADAEAVVRRQHVPPRLDAALQHLEREEFGVYVARVSQNHRDVLPALWEVAELLQDLVRHLAVLPTARVEHGVDHGVQQRDRRLIEHPRGVEQNVRVTHGVSPFVRYCGATDPDGREPSRLVPCGFEVVPVHWQRCCAFLTQ</sequence>
<evidence type="ECO:0000313" key="3">
    <source>
        <dbReference type="Proteomes" id="UP001497744"/>
    </source>
</evidence>
<dbReference type="AlphaFoldDB" id="A0AAV4LVX1"/>
<accession>A0AAV4LVX1</accession>
<organism evidence="2 3">
    <name type="scientific">Babesia caballi</name>
    <dbReference type="NCBI Taxonomy" id="5871"/>
    <lineage>
        <taxon>Eukaryota</taxon>
        <taxon>Sar</taxon>
        <taxon>Alveolata</taxon>
        <taxon>Apicomplexa</taxon>
        <taxon>Aconoidasida</taxon>
        <taxon>Piroplasmida</taxon>
        <taxon>Babesiidae</taxon>
        <taxon>Babesia</taxon>
    </lineage>
</organism>
<gene>
    <name evidence="2" type="ORF">BcabD6B2_31850</name>
</gene>
<keyword evidence="1" id="KW-0732">Signal</keyword>
<dbReference type="EMBL" id="BPLF01000002">
    <property type="protein sequence ID" value="GIX63750.1"/>
    <property type="molecule type" value="Genomic_DNA"/>
</dbReference>